<sequence length="251" mass="28140">MFEQLLNLSRVPKKAPLKAPPMVANKGTGMILDEAAKDDEPDNRLALFQEQAIAADALNYFTEWCETTEDDLEGDEGEGFGDRLFSLMIAVADDNQDGELDEDEQEVVTIGLNAVYDYMVSKGVTEENAGALLDEFDNDLARNVHEFILGKLPQGEDEMQDELDALIFSTEENEAVLDSALANEIITDAAYRKVFAIRNGKKMRINKRISGKVRLTAKQRAAIRKAQRRANTGAAKMRRLKSFKMRRRMGM</sequence>
<accession>A0A4V3SSC0</accession>
<evidence type="ECO:0000313" key="2">
    <source>
        <dbReference type="Proteomes" id="UP000310576"/>
    </source>
</evidence>
<proteinExistence type="predicted"/>
<dbReference type="RefSeq" id="WP_136125678.1">
    <property type="nucleotide sequence ID" value="NZ_CAJUGY010000024.1"/>
</dbReference>
<dbReference type="Proteomes" id="UP000310576">
    <property type="component" value="Unassembled WGS sequence"/>
</dbReference>
<comment type="caution">
    <text evidence="1">The sequence shown here is derived from an EMBL/GenBank/DDBJ whole genome shotgun (WGS) entry which is preliminary data.</text>
</comment>
<gene>
    <name evidence="1" type="ORF">D3M76_07545</name>
</gene>
<organism evidence="1 2">
    <name type="scientific">Rodentibacter pneumotropicus</name>
    <dbReference type="NCBI Taxonomy" id="758"/>
    <lineage>
        <taxon>Bacteria</taxon>
        <taxon>Pseudomonadati</taxon>
        <taxon>Pseudomonadota</taxon>
        <taxon>Gammaproteobacteria</taxon>
        <taxon>Pasteurellales</taxon>
        <taxon>Pasteurellaceae</taxon>
        <taxon>Rodentibacter</taxon>
    </lineage>
</organism>
<protein>
    <submittedName>
        <fullName evidence="1">Uncharacterized protein</fullName>
    </submittedName>
</protein>
<evidence type="ECO:0000313" key="1">
    <source>
        <dbReference type="EMBL" id="THA14496.1"/>
    </source>
</evidence>
<dbReference type="AlphaFoldDB" id="A0A4V3SSC0"/>
<reference evidence="1 2" key="1">
    <citation type="journal article" date="2019" name="Vet. Microbiol.">
        <title>Development of multi locus sequence typing (MLST) of Rodentibacter pneumotropicus.</title>
        <authorList>
            <person name="Adhikary S."/>
            <person name="Bisgaard M."/>
            <person name="Boot R."/>
            <person name="Benga L."/>
            <person name="Nicklas W."/>
            <person name="Christensen H."/>
        </authorList>
    </citation>
    <scope>NUCLEOTIDE SEQUENCE [LARGE SCALE GENOMIC DNA]</scope>
    <source>
        <strain evidence="1 2">1596_07</strain>
    </source>
</reference>
<name>A0A4V3SSC0_9PAST</name>
<dbReference type="EMBL" id="QXNG01000071">
    <property type="protein sequence ID" value="THA14496.1"/>
    <property type="molecule type" value="Genomic_DNA"/>
</dbReference>